<reference evidence="4 5" key="1">
    <citation type="journal article" date="2012" name="PLoS Pathog.">
        <title>Diverse lifestyles and strategies of plant pathogenesis encoded in the genomes of eighteen Dothideomycetes fungi.</title>
        <authorList>
            <person name="Ohm R.A."/>
            <person name="Feau N."/>
            <person name="Henrissat B."/>
            <person name="Schoch C.L."/>
            <person name="Horwitz B.A."/>
            <person name="Barry K.W."/>
            <person name="Condon B.J."/>
            <person name="Copeland A.C."/>
            <person name="Dhillon B."/>
            <person name="Glaser F."/>
            <person name="Hesse C.N."/>
            <person name="Kosti I."/>
            <person name="LaButti K."/>
            <person name="Lindquist E.A."/>
            <person name="Lucas S."/>
            <person name="Salamov A.A."/>
            <person name="Bradshaw R.E."/>
            <person name="Ciuffetti L."/>
            <person name="Hamelin R.C."/>
            <person name="Kema G.H.J."/>
            <person name="Lawrence C."/>
            <person name="Scott J.A."/>
            <person name="Spatafora J.W."/>
            <person name="Turgeon B.G."/>
            <person name="de Wit P.J.G.M."/>
            <person name="Zhong S."/>
            <person name="Goodwin S.B."/>
            <person name="Grigoriev I.V."/>
        </authorList>
    </citation>
    <scope>NUCLEOTIDE SEQUENCE [LARGE SCALE GENOMIC DNA]</scope>
    <source>
        <strain evidence="4 5">SO2202</strain>
    </source>
</reference>
<feature type="signal peptide" evidence="3">
    <location>
        <begin position="1"/>
        <end position="20"/>
    </location>
</feature>
<accession>M3CBF3</accession>
<feature type="region of interest" description="Disordered" evidence="1">
    <location>
        <begin position="107"/>
        <end position="163"/>
    </location>
</feature>
<sequence>MGRYYTLLLALCAAAATVSAQGVLTNGNSQFPACAQACPLLVQAAQACSATDVASQGAWVCFCQSAYLTNLRSSATGICDSTCTNPTDLQQVSTWYNTNCGSDFGASEHSGSGATTTTPAAGAGAAGGATPPEDESAPAAATSSTSPSSSAPPSSNGQNTLNGVSIGADAPGTWWSNHYKWIIMVIILAIAFPLIAWGAVWLKRRHERKQDQITTGFNEGITRRPHMTEKEMNG</sequence>
<feature type="chain" id="PRO_5004031754" description="Extracellular membrane protein CFEM domain-containing protein" evidence="3">
    <location>
        <begin position="21"/>
        <end position="234"/>
    </location>
</feature>
<dbReference type="EMBL" id="KB456268">
    <property type="protein sequence ID" value="EMF09762.1"/>
    <property type="molecule type" value="Genomic_DNA"/>
</dbReference>
<keyword evidence="5" id="KW-1185">Reference proteome</keyword>
<evidence type="ECO:0000313" key="5">
    <source>
        <dbReference type="Proteomes" id="UP000016931"/>
    </source>
</evidence>
<dbReference type="OrthoDB" id="5426355at2759"/>
<dbReference type="GeneID" id="27899294"/>
<organism evidence="4 5">
    <name type="scientific">Sphaerulina musiva (strain SO2202)</name>
    <name type="common">Poplar stem canker fungus</name>
    <name type="synonym">Septoria musiva</name>
    <dbReference type="NCBI Taxonomy" id="692275"/>
    <lineage>
        <taxon>Eukaryota</taxon>
        <taxon>Fungi</taxon>
        <taxon>Dikarya</taxon>
        <taxon>Ascomycota</taxon>
        <taxon>Pezizomycotina</taxon>
        <taxon>Dothideomycetes</taxon>
        <taxon>Dothideomycetidae</taxon>
        <taxon>Mycosphaerellales</taxon>
        <taxon>Mycosphaerellaceae</taxon>
        <taxon>Sphaerulina</taxon>
    </lineage>
</organism>
<keyword evidence="2" id="KW-0812">Transmembrane</keyword>
<proteinExistence type="predicted"/>
<dbReference type="Proteomes" id="UP000016931">
    <property type="component" value="Unassembled WGS sequence"/>
</dbReference>
<feature type="transmembrane region" description="Helical" evidence="2">
    <location>
        <begin position="181"/>
        <end position="202"/>
    </location>
</feature>
<dbReference type="RefSeq" id="XP_016757883.1">
    <property type="nucleotide sequence ID" value="XM_016902157.1"/>
</dbReference>
<keyword evidence="2" id="KW-1133">Transmembrane helix</keyword>
<keyword evidence="3" id="KW-0732">Signal</keyword>
<evidence type="ECO:0000256" key="2">
    <source>
        <dbReference type="SAM" id="Phobius"/>
    </source>
</evidence>
<evidence type="ECO:0000313" key="4">
    <source>
        <dbReference type="EMBL" id="EMF09762.1"/>
    </source>
</evidence>
<evidence type="ECO:0000256" key="1">
    <source>
        <dbReference type="SAM" id="MobiDB-lite"/>
    </source>
</evidence>
<dbReference type="AlphaFoldDB" id="M3CBF3"/>
<name>M3CBF3_SPHMS</name>
<dbReference type="eggNOG" id="ENOG502SPC3">
    <property type="taxonomic scope" value="Eukaryota"/>
</dbReference>
<protein>
    <recommendedName>
        <fullName evidence="6">Extracellular membrane protein CFEM domain-containing protein</fullName>
    </recommendedName>
</protein>
<evidence type="ECO:0000256" key="3">
    <source>
        <dbReference type="SAM" id="SignalP"/>
    </source>
</evidence>
<dbReference type="HOGENOM" id="CLU_092467_0_0_1"/>
<dbReference type="OMA" id="CASQCGP"/>
<keyword evidence="2" id="KW-0472">Membrane</keyword>
<feature type="compositionally biased region" description="Low complexity" evidence="1">
    <location>
        <begin position="113"/>
        <end position="155"/>
    </location>
</feature>
<gene>
    <name evidence="4" type="ORF">SEPMUDRAFT_127551</name>
</gene>
<evidence type="ECO:0008006" key="6">
    <source>
        <dbReference type="Google" id="ProtNLM"/>
    </source>
</evidence>